<feature type="modified residue" description="4-aspartylphosphate" evidence="12">
    <location>
        <position position="1801"/>
    </location>
</feature>
<dbReference type="Pfam" id="PF02518">
    <property type="entry name" value="HATPase_c"/>
    <property type="match status" value="1"/>
</dbReference>
<feature type="modified residue" description="4-aspartylphosphate" evidence="12">
    <location>
        <position position="1942"/>
    </location>
</feature>
<evidence type="ECO:0000256" key="5">
    <source>
        <dbReference type="ARBA" id="ARBA00022741"/>
    </source>
</evidence>
<dbReference type="Proteomes" id="UP000202259">
    <property type="component" value="Chromosome"/>
</dbReference>
<evidence type="ECO:0000259" key="15">
    <source>
        <dbReference type="PROSITE" id="PS50110"/>
    </source>
</evidence>
<name>A0A222G926_9GAMM</name>
<dbReference type="CDD" id="cd17546">
    <property type="entry name" value="REC_hyHK_CKI1_RcsC-like"/>
    <property type="match status" value="2"/>
</dbReference>
<dbReference type="KEGG" id="cber:B5D82_08850"/>
<sequence length="2232" mass="252664">MVNFQGYTFVKEQQDVSSSVQILIVKNDKEQSFLVKRLKKTNNYQTLVRFKKFLSLQSQLSIKQLVAPLEVYDDQEYCYALFPFSPQTQSLAELSSTTLSLDRKLQIAINICQLYAQLHQLGFIVNNICPDNIFIDENFQPRLYDLSFATKISALHKRTANISVERQYLTTLAPEASGRMNRAIEVYSDLYSIGACLFNLFTGRLPFIYADEMELVHAHIAKNPERANKYNTDLPEVIASILAQLLAKEPSQRYQTANGLKADLIHCANDLKNLAMIKPFTLGKKDFNNKLIFSAEIFGRKQEQDILLKAFHYVEQHKSSQICVISGYSGSGKSRLIKELYRPIIAKQGYFVQGKYEQYKKNTPYFALIQAISELVEQLLGESENSLSNWKSIFQTALQGNGQLLIELVPELALIIGVQPTLVELPAEEARNRFNSTIGSFLQSFGQQNSILTIFIDDLQWADIASIQLLQHLVEASYSTHLFMITAFRDNGLMFSHPLNQLLEEIKKTKAFNTHIKLLPLDASAIGQFMAATLSLSVESIQPLVNIVFEKTDGNPFFIREFIKSLYKQKILTKNKNNQWQWDEQLTHKLAATDNVIELMTLRLTHVSKAGQNILHHAACIGSSVPIDLLTQVVGVAEEEIERELRPIIADGLLITFSQKQQMEALEQINFSHDKIQQAAYLLANPLPKSLIHYKIAQYFIADINSTTLENSSTEDNIFDYIEHVNLASALYIEQGNEKLLAHLNKTAGEKSLEVNDYDSALYYFEQAENYLSNQHWQHEYNLSLSIALGKANVLYFIQDYNQVNSHFQQKIPLISNIIDQAHFTKIQVLSLVAQNEMQAALDLGIETLKSIDIFLPHTDEKLNYLTLEQYYKIDNIAELANLPIMTDKRQLLALDILNAIQTPAYLLNSVEYMRIAYTSLELCLTAGISALSAKVFVTHGLLLCGVFSRFTEGSAFADLAIKVNQQYPSEPIYVEVEFTQKSSISHWTCPLSQTLKPLERNFYRSIECGSIAYAFHSALIHSMHSLFSGESLDECKKIMARYAVLMKSKKQPYQLMIMQVWQQLTNNLQVENSQTINLQGKHFDETLQLPNLVKSQNVTTLFAYHLARMIQAYLFNNITQAHVQMLLAQSYKNSVLSLYHFGEFHFYAALIRAKFCRKKISNQLGTSYLENLEQINTSLDLIVEWAENSPENYRHKEKLIRAELQFLLNDSNAWRSYDQAIELAKQHSAPHHNALANELAGNYWLSVNKKSLATDYYQQAFNSYQMWGANNKAQQLLISHQSLLTVQSHHRDNLPSYQQHNNTQALDLTSVLKASETLSGEIDLSAYLHRMMVIIIENAGAQNGALLLQSNGILKLEIALSSDGIANTTQQELPYSIINLVSRTLKAQILTHNSVQEHFLSDPYFADRQPKSILCFPSIVKGNLQGVVYLEHYDVEGVFSDERVNVLQFLADQTAISFDNAKLYQLILNYSRNLENQIYDRTKELAEEKIKAEQASQAKSNFLANMSHEIRTPMNAVIGLSQLALRTELSVNQQDYLEKIQDSSKSLLALINDILDFSKIEAEKLTLECIEFSLYEMLQRVVNICTFKVHEKGLEFVIDIAPDVPKILMGDPLRLQQVIVNLANNALKFTHTGSIHICIEKHRENSLTNYLKFSVHDTGIGMSKEQQQGLFQSFTQADDSVTRKYGGTGLGLAISKQLTELMNGEISLKSELNVGSTFSFTAEFEHAENIAEIIPAVNRHMLSNLKVLVADDSNIARKVLIEALSYIEISADGVENGAQALDAVLTAEKNGTPYDIVMMDWKMPEMDGIEATKKIHAQAQTKLPHILMVSAYDKNEAKALAINVGINDFIEKPINQSVLADAIIELLSKESERITVENVHPEFIAPNLSAYTVLLVEDNMINQQVAKEFLADTKISVECAENGRIALEKMATKTFDLVLMDIQMPEMDGLTATKEIRQTLKLQDLPIIAMTAHAMKGDVEKSLAAGMNLHLTKPIDPELLYKTLNQYLIKPRNTVQNKSANTEKSNDSKDILAKLRQETVLAVDEAVKNIQGKEDLYTEIIHDFWLNYQVQSQAMVQCYKLAQMDILYRSAHSLKTAAQYIGAFELATCANALENEIHHQGLHIELKLNKVIKHLDFIISQLNRIYNHTTVIQTDQAFNIKEAKKIIAKLKPCLISANIKAEDITKELMAIGHETPYHQHIVNILKLVNNFDFDEALAALLVLEKKISDVK</sequence>
<proteinExistence type="predicted"/>
<dbReference type="Pfam" id="PF13191">
    <property type="entry name" value="AAA_16"/>
    <property type="match status" value="1"/>
</dbReference>
<dbReference type="SMART" id="SM00387">
    <property type="entry name" value="HATPase_c"/>
    <property type="match status" value="1"/>
</dbReference>
<accession>A0A222G926</accession>
<dbReference type="OrthoDB" id="9801841at2"/>
<dbReference type="SUPFAM" id="SSF47384">
    <property type="entry name" value="Homodimeric domain of signal transducing histidine kinase"/>
    <property type="match status" value="1"/>
</dbReference>
<evidence type="ECO:0000256" key="6">
    <source>
        <dbReference type="ARBA" id="ARBA00022777"/>
    </source>
</evidence>
<dbReference type="Gene3D" id="1.20.120.160">
    <property type="entry name" value="HPT domain"/>
    <property type="match status" value="1"/>
</dbReference>
<dbReference type="GO" id="GO:0000155">
    <property type="term" value="F:phosphorelay sensor kinase activity"/>
    <property type="evidence" value="ECO:0007669"/>
    <property type="project" value="InterPro"/>
</dbReference>
<dbReference type="InterPro" id="IPR036890">
    <property type="entry name" value="HATPase_C_sf"/>
</dbReference>
<organism evidence="17 18">
    <name type="scientific">Cognaticolwellia beringensis</name>
    <dbReference type="NCBI Taxonomy" id="1967665"/>
    <lineage>
        <taxon>Bacteria</taxon>
        <taxon>Pseudomonadati</taxon>
        <taxon>Pseudomonadota</taxon>
        <taxon>Gammaproteobacteria</taxon>
        <taxon>Alteromonadales</taxon>
        <taxon>Colwelliaceae</taxon>
        <taxon>Cognaticolwellia</taxon>
    </lineage>
</organism>
<dbReference type="Pfam" id="PF00069">
    <property type="entry name" value="Pkinase"/>
    <property type="match status" value="1"/>
</dbReference>
<dbReference type="FunFam" id="3.30.565.10:FF:000010">
    <property type="entry name" value="Sensor histidine kinase RcsC"/>
    <property type="match status" value="1"/>
</dbReference>
<evidence type="ECO:0000256" key="1">
    <source>
        <dbReference type="ARBA" id="ARBA00000085"/>
    </source>
</evidence>
<dbReference type="Gene3D" id="3.40.50.300">
    <property type="entry name" value="P-loop containing nucleotide triphosphate hydrolases"/>
    <property type="match status" value="1"/>
</dbReference>
<feature type="domain" description="Histidine kinase" evidence="14">
    <location>
        <begin position="1506"/>
        <end position="1727"/>
    </location>
</feature>
<evidence type="ECO:0000256" key="4">
    <source>
        <dbReference type="ARBA" id="ARBA00022679"/>
    </source>
</evidence>
<dbReference type="InterPro" id="IPR041664">
    <property type="entry name" value="AAA_16"/>
</dbReference>
<dbReference type="InterPro" id="IPR027417">
    <property type="entry name" value="P-loop_NTPase"/>
</dbReference>
<evidence type="ECO:0000313" key="18">
    <source>
        <dbReference type="Proteomes" id="UP000202259"/>
    </source>
</evidence>
<dbReference type="SMART" id="SM00065">
    <property type="entry name" value="GAF"/>
    <property type="match status" value="1"/>
</dbReference>
<dbReference type="EMBL" id="CP020465">
    <property type="protein sequence ID" value="ASP47854.1"/>
    <property type="molecule type" value="Genomic_DNA"/>
</dbReference>
<dbReference type="SUPFAM" id="SSF55874">
    <property type="entry name" value="ATPase domain of HSP90 chaperone/DNA topoisomerase II/histidine kinase"/>
    <property type="match status" value="1"/>
</dbReference>
<dbReference type="FunFam" id="1.10.287.130:FF:000002">
    <property type="entry name" value="Two-component osmosensing histidine kinase"/>
    <property type="match status" value="1"/>
</dbReference>
<dbReference type="InterPro" id="IPR004358">
    <property type="entry name" value="Sig_transdc_His_kin-like_C"/>
</dbReference>
<dbReference type="InterPro" id="IPR005467">
    <property type="entry name" value="His_kinase_dom"/>
</dbReference>
<dbReference type="CDD" id="cd00082">
    <property type="entry name" value="HisKA"/>
    <property type="match status" value="1"/>
</dbReference>
<dbReference type="SMART" id="SM00388">
    <property type="entry name" value="HisKA"/>
    <property type="match status" value="1"/>
</dbReference>
<dbReference type="Gene3D" id="1.10.287.130">
    <property type="match status" value="1"/>
</dbReference>
<dbReference type="SMART" id="SM00448">
    <property type="entry name" value="REC"/>
    <property type="match status" value="2"/>
</dbReference>
<dbReference type="Gene3D" id="3.30.450.40">
    <property type="match status" value="1"/>
</dbReference>
<comment type="subunit">
    <text evidence="9">At low DSF concentrations, interacts with RpfF.</text>
</comment>
<dbReference type="InterPro" id="IPR011006">
    <property type="entry name" value="CheY-like_superfamily"/>
</dbReference>
<dbReference type="PRINTS" id="PR00344">
    <property type="entry name" value="BCTRLSENSOR"/>
</dbReference>
<evidence type="ECO:0000259" key="14">
    <source>
        <dbReference type="PROSITE" id="PS50109"/>
    </source>
</evidence>
<keyword evidence="18" id="KW-1185">Reference proteome</keyword>
<dbReference type="InterPro" id="IPR008207">
    <property type="entry name" value="Sig_transdc_His_kin_Hpt_dom"/>
</dbReference>
<dbReference type="SUPFAM" id="SSF47226">
    <property type="entry name" value="Histidine-containing phosphotransfer domain, HPT domain"/>
    <property type="match status" value="1"/>
</dbReference>
<dbReference type="PANTHER" id="PTHR45339">
    <property type="entry name" value="HYBRID SIGNAL TRANSDUCTION HISTIDINE KINASE J"/>
    <property type="match status" value="1"/>
</dbReference>
<dbReference type="InterPro" id="IPR011009">
    <property type="entry name" value="Kinase-like_dom_sf"/>
</dbReference>
<dbReference type="GO" id="GO:0005524">
    <property type="term" value="F:ATP binding"/>
    <property type="evidence" value="ECO:0007669"/>
    <property type="project" value="UniProtKB-KW"/>
</dbReference>
<dbReference type="PROSITE" id="PS50011">
    <property type="entry name" value="PROTEIN_KINASE_DOM"/>
    <property type="match status" value="1"/>
</dbReference>
<evidence type="ECO:0000256" key="7">
    <source>
        <dbReference type="ARBA" id="ARBA00022840"/>
    </source>
</evidence>
<dbReference type="Gene3D" id="1.10.510.10">
    <property type="entry name" value="Transferase(Phosphotransferase) domain 1"/>
    <property type="match status" value="1"/>
</dbReference>
<dbReference type="Pfam" id="PF00512">
    <property type="entry name" value="HisKA"/>
    <property type="match status" value="1"/>
</dbReference>
<dbReference type="InterPro" id="IPR000719">
    <property type="entry name" value="Prot_kinase_dom"/>
</dbReference>
<dbReference type="PROSITE" id="PS50110">
    <property type="entry name" value="RESPONSE_REGULATORY"/>
    <property type="match status" value="2"/>
</dbReference>
<dbReference type="Pfam" id="PF01590">
    <property type="entry name" value="GAF"/>
    <property type="match status" value="1"/>
</dbReference>
<evidence type="ECO:0000256" key="9">
    <source>
        <dbReference type="ARBA" id="ARBA00064003"/>
    </source>
</evidence>
<dbReference type="PROSITE" id="PS50894">
    <property type="entry name" value="HPT"/>
    <property type="match status" value="1"/>
</dbReference>
<dbReference type="RefSeq" id="WP_081150891.1">
    <property type="nucleotide sequence ID" value="NZ_CP020465.1"/>
</dbReference>
<comment type="catalytic activity">
    <reaction evidence="1">
        <text>ATP + protein L-histidine = ADP + protein N-phospho-L-histidine.</text>
        <dbReference type="EC" id="2.7.13.3"/>
    </reaction>
</comment>
<feature type="domain" description="Response regulatory" evidence="15">
    <location>
        <begin position="1747"/>
        <end position="1868"/>
    </location>
</feature>
<dbReference type="SUPFAM" id="SSF56112">
    <property type="entry name" value="Protein kinase-like (PK-like)"/>
    <property type="match status" value="1"/>
</dbReference>
<feature type="domain" description="Response regulatory" evidence="15">
    <location>
        <begin position="1893"/>
        <end position="2009"/>
    </location>
</feature>
<evidence type="ECO:0000313" key="17">
    <source>
        <dbReference type="EMBL" id="ASP47854.1"/>
    </source>
</evidence>
<keyword evidence="3 12" id="KW-0597">Phosphoprotein</keyword>
<evidence type="ECO:0000256" key="11">
    <source>
        <dbReference type="PROSITE-ProRule" id="PRU00110"/>
    </source>
</evidence>
<protein>
    <recommendedName>
        <fullName evidence="10">Sensory/regulatory protein RpfC</fullName>
        <ecNumber evidence="2">2.7.13.3</ecNumber>
    </recommendedName>
</protein>
<keyword evidence="6" id="KW-0418">Kinase</keyword>
<dbReference type="InterPro" id="IPR001789">
    <property type="entry name" value="Sig_transdc_resp-reg_receiver"/>
</dbReference>
<feature type="domain" description="HPt" evidence="16">
    <location>
        <begin position="2054"/>
        <end position="2153"/>
    </location>
</feature>
<evidence type="ECO:0000256" key="10">
    <source>
        <dbReference type="ARBA" id="ARBA00068150"/>
    </source>
</evidence>
<dbReference type="PROSITE" id="PS50109">
    <property type="entry name" value="HIS_KIN"/>
    <property type="match status" value="1"/>
</dbReference>
<dbReference type="InterPro" id="IPR036641">
    <property type="entry name" value="HPT_dom_sf"/>
</dbReference>
<evidence type="ECO:0000259" key="13">
    <source>
        <dbReference type="PROSITE" id="PS50011"/>
    </source>
</evidence>
<dbReference type="CDD" id="cd16922">
    <property type="entry name" value="HATPase_EvgS-ArcB-TorS-like"/>
    <property type="match status" value="1"/>
</dbReference>
<dbReference type="SUPFAM" id="SSF55781">
    <property type="entry name" value="GAF domain-like"/>
    <property type="match status" value="1"/>
</dbReference>
<feature type="domain" description="Protein kinase" evidence="13">
    <location>
        <begin position="1"/>
        <end position="265"/>
    </location>
</feature>
<evidence type="ECO:0000256" key="8">
    <source>
        <dbReference type="ARBA" id="ARBA00023012"/>
    </source>
</evidence>
<evidence type="ECO:0000256" key="2">
    <source>
        <dbReference type="ARBA" id="ARBA00012438"/>
    </source>
</evidence>
<dbReference type="SUPFAM" id="SSF52540">
    <property type="entry name" value="P-loop containing nucleoside triphosphate hydrolases"/>
    <property type="match status" value="1"/>
</dbReference>
<keyword evidence="4" id="KW-0808">Transferase</keyword>
<dbReference type="SUPFAM" id="SSF52172">
    <property type="entry name" value="CheY-like"/>
    <property type="match status" value="2"/>
</dbReference>
<keyword evidence="8" id="KW-0902">Two-component regulatory system</keyword>
<gene>
    <name evidence="17" type="ORF">B5D82_08850</name>
</gene>
<dbReference type="Pfam" id="PF00072">
    <property type="entry name" value="Response_reg"/>
    <property type="match status" value="2"/>
</dbReference>
<dbReference type="EC" id="2.7.13.3" evidence="2"/>
<dbReference type="GO" id="GO:0005886">
    <property type="term" value="C:plasma membrane"/>
    <property type="evidence" value="ECO:0007669"/>
    <property type="project" value="UniProtKB-SubCell"/>
</dbReference>
<dbReference type="InterPro" id="IPR003594">
    <property type="entry name" value="HATPase_dom"/>
</dbReference>
<evidence type="ECO:0000259" key="16">
    <source>
        <dbReference type="PROSITE" id="PS50894"/>
    </source>
</evidence>
<dbReference type="Gene3D" id="3.40.50.2300">
    <property type="match status" value="2"/>
</dbReference>
<keyword evidence="5" id="KW-0547">Nucleotide-binding</keyword>
<evidence type="ECO:0000256" key="3">
    <source>
        <dbReference type="ARBA" id="ARBA00022553"/>
    </source>
</evidence>
<dbReference type="InterPro" id="IPR003018">
    <property type="entry name" value="GAF"/>
</dbReference>
<evidence type="ECO:0000256" key="12">
    <source>
        <dbReference type="PROSITE-ProRule" id="PRU00169"/>
    </source>
</evidence>
<dbReference type="InterPro" id="IPR036097">
    <property type="entry name" value="HisK_dim/P_sf"/>
</dbReference>
<dbReference type="Gene3D" id="3.30.565.10">
    <property type="entry name" value="Histidine kinase-like ATPase, C-terminal domain"/>
    <property type="match status" value="1"/>
</dbReference>
<feature type="modified residue" description="Phosphohistidine" evidence="11">
    <location>
        <position position="2093"/>
    </location>
</feature>
<dbReference type="PANTHER" id="PTHR45339:SF3">
    <property type="entry name" value="HISTIDINE KINASE"/>
    <property type="match status" value="1"/>
</dbReference>
<dbReference type="SMART" id="SM00220">
    <property type="entry name" value="S_TKc"/>
    <property type="match status" value="1"/>
</dbReference>
<dbReference type="InterPro" id="IPR029016">
    <property type="entry name" value="GAF-like_dom_sf"/>
</dbReference>
<dbReference type="InterPro" id="IPR003661">
    <property type="entry name" value="HisK_dim/P_dom"/>
</dbReference>
<reference evidence="17 18" key="1">
    <citation type="submission" date="2017-08" db="EMBL/GenBank/DDBJ databases">
        <title>Complete genome of Colwellia sp. NB097-1, a psychrophile bacterium ioslated from Bering Sea.</title>
        <authorList>
            <person name="Chen X."/>
        </authorList>
    </citation>
    <scope>NUCLEOTIDE SEQUENCE [LARGE SCALE GENOMIC DNA]</scope>
    <source>
        <strain evidence="17 18">NB097-1</strain>
    </source>
</reference>
<keyword evidence="7" id="KW-0067">ATP-binding</keyword>